<accession>A0A7X0MTY4</accession>
<dbReference type="Gene3D" id="3.40.50.2000">
    <property type="entry name" value="Glycogen Phosphorylase B"/>
    <property type="match status" value="1"/>
</dbReference>
<dbReference type="Proteomes" id="UP000585437">
    <property type="component" value="Unassembled WGS sequence"/>
</dbReference>
<dbReference type="AlphaFoldDB" id="A0A7X0MTY4"/>
<keyword evidence="4" id="KW-1185">Reference proteome</keyword>
<organism evidence="3 4">
    <name type="scientific">Rhizobium soli</name>
    <dbReference type="NCBI Taxonomy" id="424798"/>
    <lineage>
        <taxon>Bacteria</taxon>
        <taxon>Pseudomonadati</taxon>
        <taxon>Pseudomonadota</taxon>
        <taxon>Alphaproteobacteria</taxon>
        <taxon>Hyphomicrobiales</taxon>
        <taxon>Rhizobiaceae</taxon>
        <taxon>Rhizobium/Agrobacterium group</taxon>
        <taxon>Rhizobium</taxon>
    </lineage>
</organism>
<comment type="caution">
    <text evidence="3">The sequence shown here is derived from an EMBL/GenBank/DDBJ whole genome shotgun (WGS) entry which is preliminary data.</text>
</comment>
<dbReference type="PANTHER" id="PTHR46401">
    <property type="entry name" value="GLYCOSYLTRANSFERASE WBBK-RELATED"/>
    <property type="match status" value="1"/>
</dbReference>
<dbReference type="RefSeq" id="WP_184654713.1">
    <property type="nucleotide sequence ID" value="NZ_JACHBU010000004.1"/>
</dbReference>
<protein>
    <submittedName>
        <fullName evidence="3">Glycosyltransferase involved in cell wall biosynthesis</fullName>
    </submittedName>
</protein>
<dbReference type="InterPro" id="IPR001296">
    <property type="entry name" value="Glyco_trans_1"/>
</dbReference>
<dbReference type="SUPFAM" id="SSF53756">
    <property type="entry name" value="UDP-Glycosyltransferase/glycogen phosphorylase"/>
    <property type="match status" value="1"/>
</dbReference>
<dbReference type="CDD" id="cd03809">
    <property type="entry name" value="GT4_MtfB-like"/>
    <property type="match status" value="1"/>
</dbReference>
<dbReference type="GO" id="GO:0016757">
    <property type="term" value="F:glycosyltransferase activity"/>
    <property type="evidence" value="ECO:0007669"/>
    <property type="project" value="InterPro"/>
</dbReference>
<evidence type="ECO:0000259" key="2">
    <source>
        <dbReference type="Pfam" id="PF00534"/>
    </source>
</evidence>
<gene>
    <name evidence="3" type="ORF">F4695_002280</name>
</gene>
<evidence type="ECO:0000256" key="1">
    <source>
        <dbReference type="ARBA" id="ARBA00022679"/>
    </source>
</evidence>
<name>A0A7X0MTY4_9HYPH</name>
<sequence length="394" mass="44005">MFKLQMPPVPIETSQVLFDLSRLLRSRNRAFATGVDRIDLEIALDLAARFKTSCYFLYAGAAGVTILRHETGISLLRALDARWNGKQSPNEHARSTQSYTAEIAYGSVTRRDRRTVVTSDTTYVVASHSGLGKIKGGIGRLDPRKAMKRVIYIHDIIPLEMPEYQRPETRPAFENYLGELMDAPVTIASNSHDTDTRFRQLAGTKGWTVERFIVLKPALVPTTAARLPIRTEIETFISRQRSFFTVIGTIEPRKNHLLLLNLWRQMLEQQEDAPHLCIIGKRGWENENVLDMLDRCVAIKGSVTEFGDLSDGEVQAVMKASTALLFPSFVEGLGIPLLEAAALDLPCIVSDIPVFREIAPTGTVFLDPLDGPGWKREIISRSLPPAHDITRQVG</sequence>
<dbReference type="EMBL" id="JACHBU010000004">
    <property type="protein sequence ID" value="MBB6508923.1"/>
    <property type="molecule type" value="Genomic_DNA"/>
</dbReference>
<feature type="domain" description="Glycosyl transferase family 1" evidence="2">
    <location>
        <begin position="240"/>
        <end position="359"/>
    </location>
</feature>
<evidence type="ECO:0000313" key="3">
    <source>
        <dbReference type="EMBL" id="MBB6508923.1"/>
    </source>
</evidence>
<dbReference type="Pfam" id="PF00534">
    <property type="entry name" value="Glycos_transf_1"/>
    <property type="match status" value="1"/>
</dbReference>
<reference evidence="3 4" key="1">
    <citation type="submission" date="2020-08" db="EMBL/GenBank/DDBJ databases">
        <title>The Agave Microbiome: Exploring the role of microbial communities in plant adaptations to desert environments.</title>
        <authorList>
            <person name="Partida-Martinez L.P."/>
        </authorList>
    </citation>
    <scope>NUCLEOTIDE SEQUENCE [LARGE SCALE GENOMIC DNA]</scope>
    <source>
        <strain evidence="3 4">AS3.12</strain>
    </source>
</reference>
<proteinExistence type="predicted"/>
<evidence type="ECO:0000313" key="4">
    <source>
        <dbReference type="Proteomes" id="UP000585437"/>
    </source>
</evidence>
<dbReference type="PANTHER" id="PTHR46401:SF2">
    <property type="entry name" value="GLYCOSYLTRANSFERASE WBBK-RELATED"/>
    <property type="match status" value="1"/>
</dbReference>
<keyword evidence="1 3" id="KW-0808">Transferase</keyword>